<comment type="caution">
    <text evidence="2">The sequence shown here is derived from an EMBL/GenBank/DDBJ whole genome shotgun (WGS) entry which is preliminary data.</text>
</comment>
<protein>
    <submittedName>
        <fullName evidence="2">GNAT family N-acetyltransferase</fullName>
    </submittedName>
</protein>
<dbReference type="GO" id="GO:0016747">
    <property type="term" value="F:acyltransferase activity, transferring groups other than amino-acyl groups"/>
    <property type="evidence" value="ECO:0007669"/>
    <property type="project" value="InterPro"/>
</dbReference>
<sequence>MTTNGVEIREAISEDLEQIEKILSACKRDLEQKGIYQWNDQYPNTAYFLEKLEHRELYVIEHEDEIAGSFVLDEHAMPEWEEVKWRFKQGRYLLLHALFINPLIQGKGLGNRVLDFFEETAVKGQYDGIRLDVFSKNEAALKFYTKRGFEHRGDVILPFKPVDNQIYACYEKILRTSRLSS</sequence>
<dbReference type="RefSeq" id="WP_175372581.1">
    <property type="nucleotide sequence ID" value="NZ_JABWCS010000212.1"/>
</dbReference>
<dbReference type="Proteomes" id="UP000564806">
    <property type="component" value="Unassembled WGS sequence"/>
</dbReference>
<keyword evidence="3" id="KW-1185">Reference proteome</keyword>
<evidence type="ECO:0000313" key="3">
    <source>
        <dbReference type="Proteomes" id="UP000564806"/>
    </source>
</evidence>
<evidence type="ECO:0000313" key="2">
    <source>
        <dbReference type="EMBL" id="NUU62091.1"/>
    </source>
</evidence>
<dbReference type="InterPro" id="IPR000182">
    <property type="entry name" value="GNAT_dom"/>
</dbReference>
<dbReference type="InterPro" id="IPR050276">
    <property type="entry name" value="MshD_Acetyltransferase"/>
</dbReference>
<dbReference type="Pfam" id="PF00583">
    <property type="entry name" value="Acetyltransf_1"/>
    <property type="match status" value="1"/>
</dbReference>
<accession>A0A850EW44</accession>
<keyword evidence="2" id="KW-0808">Transferase</keyword>
<name>A0A850EW44_9BACL</name>
<feature type="domain" description="N-acetyltransferase" evidence="1">
    <location>
        <begin position="6"/>
        <end position="176"/>
    </location>
</feature>
<evidence type="ECO:0000259" key="1">
    <source>
        <dbReference type="PROSITE" id="PS51186"/>
    </source>
</evidence>
<dbReference type="CDD" id="cd04301">
    <property type="entry name" value="NAT_SF"/>
    <property type="match status" value="1"/>
</dbReference>
<dbReference type="PANTHER" id="PTHR43617:SF22">
    <property type="entry name" value="L-AMINO ACID N-ACETYLTRANSFERASE AAAT"/>
    <property type="match status" value="1"/>
</dbReference>
<reference evidence="2" key="1">
    <citation type="submission" date="2020-06" db="EMBL/GenBank/DDBJ databases">
        <title>Paenibacillus sp. nov., isolated from soil.</title>
        <authorList>
            <person name="Seo Y.L."/>
        </authorList>
    </citation>
    <scope>NUCLEOTIDE SEQUENCE [LARGE SCALE GENOMIC DNA]</scope>
    <source>
        <strain evidence="2">JW14</strain>
    </source>
</reference>
<dbReference type="SUPFAM" id="SSF55729">
    <property type="entry name" value="Acyl-CoA N-acyltransferases (Nat)"/>
    <property type="match status" value="1"/>
</dbReference>
<organism evidence="2 3">
    <name type="scientific">Paenibacillus agri</name>
    <dbReference type="NCBI Taxonomy" id="2744309"/>
    <lineage>
        <taxon>Bacteria</taxon>
        <taxon>Bacillati</taxon>
        <taxon>Bacillota</taxon>
        <taxon>Bacilli</taxon>
        <taxon>Bacillales</taxon>
        <taxon>Paenibacillaceae</taxon>
        <taxon>Paenibacillus</taxon>
    </lineage>
</organism>
<dbReference type="EMBL" id="JABWCS010000212">
    <property type="protein sequence ID" value="NUU62091.1"/>
    <property type="molecule type" value="Genomic_DNA"/>
</dbReference>
<gene>
    <name evidence="2" type="ORF">HPT30_17240</name>
</gene>
<dbReference type="Gene3D" id="3.40.630.30">
    <property type="match status" value="1"/>
</dbReference>
<proteinExistence type="predicted"/>
<dbReference type="PROSITE" id="PS51186">
    <property type="entry name" value="GNAT"/>
    <property type="match status" value="1"/>
</dbReference>
<dbReference type="AlphaFoldDB" id="A0A850EW44"/>
<dbReference type="PANTHER" id="PTHR43617">
    <property type="entry name" value="L-AMINO ACID N-ACETYLTRANSFERASE"/>
    <property type="match status" value="1"/>
</dbReference>
<dbReference type="InterPro" id="IPR016181">
    <property type="entry name" value="Acyl_CoA_acyltransferase"/>
</dbReference>